<keyword evidence="3 8" id="KW-0813">Transport</keyword>
<evidence type="ECO:0000256" key="2">
    <source>
        <dbReference type="ARBA" id="ARBA00010992"/>
    </source>
</evidence>
<dbReference type="InterPro" id="IPR003663">
    <property type="entry name" value="Sugar/inositol_transpt"/>
</dbReference>
<dbReference type="InterPro" id="IPR044775">
    <property type="entry name" value="MFS_ERD6/Tret1-like"/>
</dbReference>
<dbReference type="Gene3D" id="1.20.1250.20">
    <property type="entry name" value="MFS general substrate transporter like domains"/>
    <property type="match status" value="1"/>
</dbReference>
<feature type="domain" description="Major facilitator superfamily (MFS) profile" evidence="10">
    <location>
        <begin position="56"/>
        <end position="476"/>
    </location>
</feature>
<dbReference type="CDD" id="cd17358">
    <property type="entry name" value="MFS_GLUT6_8_Class3_like"/>
    <property type="match status" value="1"/>
</dbReference>
<dbReference type="Pfam" id="PF00083">
    <property type="entry name" value="Sugar_tr"/>
    <property type="match status" value="1"/>
</dbReference>
<evidence type="ECO:0000256" key="8">
    <source>
        <dbReference type="RuleBase" id="RU003346"/>
    </source>
</evidence>
<dbReference type="SUPFAM" id="SSF103473">
    <property type="entry name" value="MFS general substrate transporter"/>
    <property type="match status" value="1"/>
</dbReference>
<dbReference type="EMBL" id="GISG01204471">
    <property type="protein sequence ID" value="MBA4659598.1"/>
    <property type="molecule type" value="Transcribed_RNA"/>
</dbReference>
<dbReference type="PANTHER" id="PTHR48021:SF37">
    <property type="entry name" value="SUGAR TRANSPORTER ERD6-LIKE 16"/>
    <property type="match status" value="1"/>
</dbReference>
<evidence type="ECO:0000256" key="7">
    <source>
        <dbReference type="ARBA" id="ARBA00023136"/>
    </source>
</evidence>
<sequence>MAIDECKDLESGQRNGVEDLEAPLMKQQCMKVVESEDEYYGSEFGDGSSIAMVLLSTCVAVCGSFIFGTCVGFSAPTQSAIREDLALSLAQYSTFGSILTIGAMFGAVTSGRIADFIGRKWAMRMSVCFCVAGWLAIYFARGAMTLDIGRLFSGYGIGVMSYVVPIFIAEIAPKELRGGLTTLNQLLIVTGSSVTFLLGSIISWRALALTGLLPCITLLSGLFFVPESPRWLAKVGRQKEFKDALRTLRGKNADISIEAAEIEDYIAALETLPKGSLLDLFQSKYIRAVIIGVGLMVFQQCVGINGVGFYVSQTFVEAGLSSGKLGTVAYAVVQVPITVVGAVLMDRSGRKPLITISAMGTFLGCFFIATGFLFKSYGLFLEWVPILAVGGVLTYISAFSIGFGGVPWVIMSEIFPINVKGAAGSLVVLINWAGAWLISYTYNFMMSWSTFGTYYIYAAFCILTVFFVAKVVPETKGKTLEEIQACINSKHETLE</sequence>
<dbReference type="EMBL" id="GISG01204469">
    <property type="protein sequence ID" value="MBA4659597.1"/>
    <property type="molecule type" value="Transcribed_RNA"/>
</dbReference>
<dbReference type="GO" id="GO:0016020">
    <property type="term" value="C:membrane"/>
    <property type="evidence" value="ECO:0007669"/>
    <property type="project" value="UniProtKB-SubCell"/>
</dbReference>
<dbReference type="PROSITE" id="PS50850">
    <property type="entry name" value="MFS"/>
    <property type="match status" value="1"/>
</dbReference>
<dbReference type="NCBIfam" id="TIGR00879">
    <property type="entry name" value="SP"/>
    <property type="match status" value="1"/>
</dbReference>
<dbReference type="GO" id="GO:0051119">
    <property type="term" value="F:sugar transmembrane transporter activity"/>
    <property type="evidence" value="ECO:0007669"/>
    <property type="project" value="InterPro"/>
</dbReference>
<evidence type="ECO:0000256" key="1">
    <source>
        <dbReference type="ARBA" id="ARBA00004141"/>
    </source>
</evidence>
<feature type="transmembrane region" description="Helical" evidence="9">
    <location>
        <begin position="208"/>
        <end position="225"/>
    </location>
</feature>
<feature type="transmembrane region" description="Helical" evidence="9">
    <location>
        <begin position="422"/>
        <end position="442"/>
    </location>
</feature>
<dbReference type="InterPro" id="IPR050549">
    <property type="entry name" value="MFS_Trehalose_Transporter"/>
</dbReference>
<feature type="transmembrane region" description="Helical" evidence="9">
    <location>
        <begin position="121"/>
        <end position="140"/>
    </location>
</feature>
<dbReference type="EMBL" id="GISG01204475">
    <property type="protein sequence ID" value="MBA4659600.1"/>
    <property type="molecule type" value="Transcribed_RNA"/>
</dbReference>
<evidence type="ECO:0000256" key="4">
    <source>
        <dbReference type="ARBA" id="ARBA00022597"/>
    </source>
</evidence>
<keyword evidence="4" id="KW-0762">Sugar transport</keyword>
<dbReference type="InterPro" id="IPR036259">
    <property type="entry name" value="MFS_trans_sf"/>
</dbReference>
<evidence type="ECO:0000256" key="3">
    <source>
        <dbReference type="ARBA" id="ARBA00022448"/>
    </source>
</evidence>
<keyword evidence="6 9" id="KW-1133">Transmembrane helix</keyword>
<dbReference type="FunFam" id="1.20.1250.20:FF:000043">
    <property type="entry name" value="sugar transporter ERD6-like 6"/>
    <property type="match status" value="1"/>
</dbReference>
<feature type="transmembrane region" description="Helical" evidence="9">
    <location>
        <begin position="327"/>
        <end position="345"/>
    </location>
</feature>
<proteinExistence type="inferred from homology"/>
<dbReference type="InterPro" id="IPR005828">
    <property type="entry name" value="MFS_sugar_transport-like"/>
</dbReference>
<evidence type="ECO:0000256" key="9">
    <source>
        <dbReference type="SAM" id="Phobius"/>
    </source>
</evidence>
<comment type="similarity">
    <text evidence="2 8">Belongs to the major facilitator superfamily. Sugar transporter (TC 2.A.1.1) family.</text>
</comment>
<keyword evidence="5 9" id="KW-0812">Transmembrane</keyword>
<keyword evidence="7 9" id="KW-0472">Membrane</keyword>
<name>A0A7C9A4W6_OPUST</name>
<protein>
    <recommendedName>
        <fullName evidence="10">Major facilitator superfamily (MFS) profile domain-containing protein</fullName>
    </recommendedName>
</protein>
<dbReference type="InterPro" id="IPR020846">
    <property type="entry name" value="MFS_dom"/>
</dbReference>
<evidence type="ECO:0000259" key="10">
    <source>
        <dbReference type="PROSITE" id="PS50850"/>
    </source>
</evidence>
<dbReference type="InterPro" id="IPR005829">
    <property type="entry name" value="Sugar_transporter_CS"/>
</dbReference>
<comment type="subcellular location">
    <subcellularLocation>
        <location evidence="1">Membrane</location>
        <topology evidence="1">Multi-pass membrane protein</topology>
    </subcellularLocation>
</comment>
<feature type="transmembrane region" description="Helical" evidence="9">
    <location>
        <begin position="50"/>
        <end position="75"/>
    </location>
</feature>
<reference evidence="11" key="1">
    <citation type="journal article" date="2013" name="J. Plant Res.">
        <title>Effect of fungi and light on seed germination of three Opuntia species from semiarid lands of central Mexico.</title>
        <authorList>
            <person name="Delgado-Sanchez P."/>
            <person name="Jimenez-Bremont J.F."/>
            <person name="Guerrero-Gonzalez Mde L."/>
            <person name="Flores J."/>
        </authorList>
    </citation>
    <scope>NUCLEOTIDE SEQUENCE</scope>
    <source>
        <tissue evidence="11">Cladode</tissue>
    </source>
</reference>
<evidence type="ECO:0000313" key="11">
    <source>
        <dbReference type="EMBL" id="MBA4659598.1"/>
    </source>
</evidence>
<dbReference type="PROSITE" id="PS00216">
    <property type="entry name" value="SUGAR_TRANSPORT_1"/>
    <property type="match status" value="1"/>
</dbReference>
<feature type="transmembrane region" description="Helical" evidence="9">
    <location>
        <begin position="352"/>
        <end position="374"/>
    </location>
</feature>
<evidence type="ECO:0000256" key="5">
    <source>
        <dbReference type="ARBA" id="ARBA00022692"/>
    </source>
</evidence>
<reference evidence="11" key="2">
    <citation type="submission" date="2020-07" db="EMBL/GenBank/DDBJ databases">
        <authorList>
            <person name="Vera ALvarez R."/>
            <person name="Arias-Moreno D.M."/>
            <person name="Jimenez-Jacinto V."/>
            <person name="Jimenez-Bremont J.F."/>
            <person name="Swaminathan K."/>
            <person name="Moose S.P."/>
            <person name="Guerrero-Gonzalez M.L."/>
            <person name="Marino-Ramirez L."/>
            <person name="Landsman D."/>
            <person name="Rodriguez-Kessler M."/>
            <person name="Delgado-Sanchez P."/>
        </authorList>
    </citation>
    <scope>NUCLEOTIDE SEQUENCE</scope>
    <source>
        <tissue evidence="11">Cladode</tissue>
    </source>
</reference>
<feature type="transmembrane region" description="Helical" evidence="9">
    <location>
        <begin position="386"/>
        <end position="410"/>
    </location>
</feature>
<organism evidence="11">
    <name type="scientific">Opuntia streptacantha</name>
    <name type="common">Prickly pear cactus</name>
    <name type="synonym">Opuntia cardona</name>
    <dbReference type="NCBI Taxonomy" id="393608"/>
    <lineage>
        <taxon>Eukaryota</taxon>
        <taxon>Viridiplantae</taxon>
        <taxon>Streptophyta</taxon>
        <taxon>Embryophyta</taxon>
        <taxon>Tracheophyta</taxon>
        <taxon>Spermatophyta</taxon>
        <taxon>Magnoliopsida</taxon>
        <taxon>eudicotyledons</taxon>
        <taxon>Gunneridae</taxon>
        <taxon>Pentapetalae</taxon>
        <taxon>Caryophyllales</taxon>
        <taxon>Cactineae</taxon>
        <taxon>Cactaceae</taxon>
        <taxon>Opuntioideae</taxon>
        <taxon>Opuntia</taxon>
    </lineage>
</organism>
<feature type="transmembrane region" description="Helical" evidence="9">
    <location>
        <begin position="285"/>
        <end position="307"/>
    </location>
</feature>
<dbReference type="PRINTS" id="PR00171">
    <property type="entry name" value="SUGRTRNSPORT"/>
</dbReference>
<feature type="transmembrane region" description="Helical" evidence="9">
    <location>
        <begin position="152"/>
        <end position="171"/>
    </location>
</feature>
<feature type="transmembrane region" description="Helical" evidence="9">
    <location>
        <begin position="454"/>
        <end position="472"/>
    </location>
</feature>
<dbReference type="PANTHER" id="PTHR48021">
    <property type="match status" value="1"/>
</dbReference>
<feature type="transmembrane region" description="Helical" evidence="9">
    <location>
        <begin position="95"/>
        <end position="114"/>
    </location>
</feature>
<dbReference type="AlphaFoldDB" id="A0A7C9A4W6"/>
<accession>A0A7C9A4W6</accession>
<evidence type="ECO:0000256" key="6">
    <source>
        <dbReference type="ARBA" id="ARBA00022989"/>
    </source>
</evidence>